<dbReference type="InterPro" id="IPR007077">
    <property type="entry name" value="TfoX_C"/>
</dbReference>
<name>A0AB38FS84_9ENTR</name>
<evidence type="ECO:0000313" key="3">
    <source>
        <dbReference type="EMBL" id="SQA60218.1"/>
    </source>
</evidence>
<reference evidence="3 4" key="1">
    <citation type="submission" date="2018-06" db="EMBL/GenBank/DDBJ databases">
        <authorList>
            <consortium name="Pathogen Informatics"/>
            <person name="Doyle S."/>
        </authorList>
    </citation>
    <scope>NUCLEOTIDE SEQUENCE [LARGE SCALE GENOMIC DNA]</scope>
    <source>
        <strain evidence="3 4">NCTC11967</strain>
    </source>
</reference>
<organism evidence="3 4">
    <name type="scientific">Yokenella regensburgei</name>
    <dbReference type="NCBI Taxonomy" id="158877"/>
    <lineage>
        <taxon>Bacteria</taxon>
        <taxon>Pseudomonadati</taxon>
        <taxon>Pseudomonadota</taxon>
        <taxon>Gammaproteobacteria</taxon>
        <taxon>Enterobacterales</taxon>
        <taxon>Enterobacteriaceae</taxon>
        <taxon>Yokenella</taxon>
    </lineage>
</organism>
<dbReference type="PIRSF" id="PIRSF028788">
    <property type="entry name" value="TfoX_Sxy"/>
    <property type="match status" value="1"/>
</dbReference>
<dbReference type="Proteomes" id="UP000251313">
    <property type="component" value="Unassembled WGS sequence"/>
</dbReference>
<sequence length="221" mass="25226">MKDMTYKKIHQSQEYLSPLGVIEYRALFGGYSLAIEDTVFAMVAEGELYLRVCEQSATYQVENPSPLLTLVKRGRPILLNYFHVGEALWRNTGLLLHLSGHSLRDAQREKQKRQDKRQLRHLPNISFHTELMLLDAGIEDQRMLCSLGAQLCWLKLRERRKGISISLLFALEGAIHGLHAAALPAQRRQELMDWVHALPGIKYPAPEEPPAAEDDIFQAEE</sequence>
<evidence type="ECO:0000259" key="1">
    <source>
        <dbReference type="Pfam" id="PF04993"/>
    </source>
</evidence>
<accession>A0AB38FS84</accession>
<dbReference type="Pfam" id="PF04994">
    <property type="entry name" value="TfoX_C"/>
    <property type="match status" value="1"/>
</dbReference>
<evidence type="ECO:0000313" key="4">
    <source>
        <dbReference type="Proteomes" id="UP000251313"/>
    </source>
</evidence>
<dbReference type="InterPro" id="IPR007076">
    <property type="entry name" value="TfoX_N"/>
</dbReference>
<dbReference type="InterPro" id="IPR026256">
    <property type="entry name" value="TfoX-like_gammaprotbact"/>
</dbReference>
<dbReference type="PANTHER" id="PTHR36121">
    <property type="entry name" value="PROTEIN SXY"/>
    <property type="match status" value="1"/>
</dbReference>
<protein>
    <submittedName>
        <fullName evidence="3">Regulator of competence-specific genes</fullName>
    </submittedName>
</protein>
<dbReference type="GO" id="GO:0030420">
    <property type="term" value="P:establishment of competence for transformation"/>
    <property type="evidence" value="ECO:0007669"/>
    <property type="project" value="InterPro"/>
</dbReference>
<dbReference type="RefSeq" id="WP_038258847.1">
    <property type="nucleotide sequence ID" value="NZ_DAMADI010000001.1"/>
</dbReference>
<feature type="domain" description="TfoX C-terminal" evidence="2">
    <location>
        <begin position="116"/>
        <end position="194"/>
    </location>
</feature>
<dbReference type="Gene3D" id="3.30.1460.30">
    <property type="entry name" value="YgaC/TfoX-N like chaperone"/>
    <property type="match status" value="1"/>
</dbReference>
<gene>
    <name evidence="3" type="primary">sxy</name>
    <name evidence="3" type="ORF">NCTC11967_00396</name>
</gene>
<dbReference type="Pfam" id="PF04993">
    <property type="entry name" value="TfoX_N"/>
    <property type="match status" value="1"/>
</dbReference>
<dbReference type="SUPFAM" id="SSF159894">
    <property type="entry name" value="YgaC/TfoX-N like"/>
    <property type="match status" value="1"/>
</dbReference>
<dbReference type="Gene3D" id="1.10.150.20">
    <property type="entry name" value="5' to 3' exonuclease, C-terminal subdomain"/>
    <property type="match status" value="1"/>
</dbReference>
<dbReference type="AlphaFoldDB" id="A0AB38FS84"/>
<dbReference type="InterPro" id="IPR047525">
    <property type="entry name" value="TfoX-like"/>
</dbReference>
<dbReference type="EMBL" id="UAVL01000001">
    <property type="protein sequence ID" value="SQA60218.1"/>
    <property type="molecule type" value="Genomic_DNA"/>
</dbReference>
<proteinExistence type="predicted"/>
<dbReference type="PANTHER" id="PTHR36121:SF1">
    <property type="entry name" value="PROTEIN SXY"/>
    <property type="match status" value="1"/>
</dbReference>
<comment type="caution">
    <text evidence="3">The sequence shown here is derived from an EMBL/GenBank/DDBJ whole genome shotgun (WGS) entry which is preliminary data.</text>
</comment>
<feature type="domain" description="TfoX N-terminal" evidence="1">
    <location>
        <begin position="14"/>
        <end position="105"/>
    </location>
</feature>
<evidence type="ECO:0000259" key="2">
    <source>
        <dbReference type="Pfam" id="PF04994"/>
    </source>
</evidence>